<proteinExistence type="predicted"/>
<keyword evidence="1" id="KW-1133">Transmembrane helix</keyword>
<dbReference type="KEGG" id="dst:VUQ06_03800"/>
<feature type="transmembrane region" description="Helical" evidence="1">
    <location>
        <begin position="51"/>
        <end position="70"/>
    </location>
</feature>
<reference evidence="2" key="1">
    <citation type="submission" date="2023-12" db="EMBL/GenBank/DDBJ databases">
        <title>Dolosigranulum savutii sp. nov. isolated from human upper respiratory samples collected in Botswana.</title>
        <authorList>
            <person name="Kelly M.S."/>
        </authorList>
    </citation>
    <scope>NUCLEOTIDE SEQUENCE</scope>
    <source>
        <strain evidence="2">MSK294</strain>
    </source>
</reference>
<dbReference type="RefSeq" id="WP_347301747.1">
    <property type="nucleotide sequence ID" value="NZ_CP142435.1"/>
</dbReference>
<keyword evidence="1" id="KW-0812">Transmembrane</keyword>
<evidence type="ECO:0000256" key="1">
    <source>
        <dbReference type="SAM" id="Phobius"/>
    </source>
</evidence>
<feature type="transmembrane region" description="Helical" evidence="1">
    <location>
        <begin position="352"/>
        <end position="370"/>
    </location>
</feature>
<feature type="transmembrane region" description="Helical" evidence="1">
    <location>
        <begin position="304"/>
        <end position="331"/>
    </location>
</feature>
<feature type="transmembrane region" description="Helical" evidence="1">
    <location>
        <begin position="172"/>
        <end position="195"/>
    </location>
</feature>
<keyword evidence="1" id="KW-0472">Membrane</keyword>
<dbReference type="AlphaFoldDB" id="A0AB74TV47"/>
<accession>A0AB74TV47</accession>
<name>A0AB74TV47_9LACT</name>
<evidence type="ECO:0008006" key="3">
    <source>
        <dbReference type="Google" id="ProtNLM"/>
    </source>
</evidence>
<organism evidence="2">
    <name type="scientific">Dolosigranulum savutiense</name>
    <dbReference type="NCBI Taxonomy" id="3110288"/>
    <lineage>
        <taxon>Bacteria</taxon>
        <taxon>Bacillati</taxon>
        <taxon>Bacillota</taxon>
        <taxon>Bacilli</taxon>
        <taxon>Lactobacillales</taxon>
        <taxon>Carnobacteriaceae</taxon>
        <taxon>Dolosigranulum</taxon>
    </lineage>
</organism>
<sequence>MKELQQIYKLARLNYPKWWKDNEVIIHLSVGLLLSMSVYLMYSFIGGRLSVSISFLVFVLITQYNAPLISEMFYSHTVNHFKTSNRVLWKYMLFNLFAYNPVIVYFPALSILVLLMVSSNLPLFILQLLVIVGNILYMFHIFISHVLYKHLISGFIIVMMIVAIIFNDVYLSSLFVGISCFLITYMFVNVIRLFSIYDINDYQKRSTVRTKSMVIKYILHLPPQEIAEKLWSMAVVIGVTVITGNSIYLFLIIMHQVLRHELLLDYKLNMMAQAIKPYYFYKLSKAPFIRRFRYSDIYYTTIPFMLMTIIVSILLGQLLVGGIILVVQAICSVEYYYLQEHLFKVKSRSGQILFQFLTSILIILAIWISHYV</sequence>
<feature type="transmembrane region" description="Helical" evidence="1">
    <location>
        <begin position="24"/>
        <end position="45"/>
    </location>
</feature>
<evidence type="ECO:0000313" key="2">
    <source>
        <dbReference type="EMBL" id="XBC50354.1"/>
    </source>
</evidence>
<feature type="transmembrane region" description="Helical" evidence="1">
    <location>
        <begin position="230"/>
        <end position="254"/>
    </location>
</feature>
<feature type="transmembrane region" description="Helical" evidence="1">
    <location>
        <begin position="121"/>
        <end position="139"/>
    </location>
</feature>
<gene>
    <name evidence="2" type="ORF">VUQ06_03800</name>
</gene>
<protein>
    <recommendedName>
        <fullName evidence="3">ABC transporter permease</fullName>
    </recommendedName>
</protein>
<feature type="transmembrane region" description="Helical" evidence="1">
    <location>
        <begin position="91"/>
        <end position="115"/>
    </location>
</feature>
<dbReference type="EMBL" id="CP142435">
    <property type="protein sequence ID" value="XBC50354.1"/>
    <property type="molecule type" value="Genomic_DNA"/>
</dbReference>
<feature type="transmembrane region" description="Helical" evidence="1">
    <location>
        <begin position="146"/>
        <end position="166"/>
    </location>
</feature>